<dbReference type="InterPro" id="IPR026028">
    <property type="entry name" value="V-type_ATPase_116kDa_su_euka"/>
</dbReference>
<feature type="transmembrane region" description="Helical" evidence="9">
    <location>
        <begin position="592"/>
        <end position="611"/>
    </location>
</feature>
<keyword evidence="10" id="KW-0175">Coiled coil</keyword>
<dbReference type="InterPro" id="IPR002490">
    <property type="entry name" value="V-ATPase_116kDa_su"/>
</dbReference>
<evidence type="ECO:0000256" key="6">
    <source>
        <dbReference type="ARBA" id="ARBA00022989"/>
    </source>
</evidence>
<evidence type="ECO:0000256" key="4">
    <source>
        <dbReference type="ARBA" id="ARBA00022692"/>
    </source>
</evidence>
<name>A0AAW1R4C5_9CHLO</name>
<comment type="similarity">
    <text evidence="2 9">Belongs to the V-ATPase 116 kDa subunit family.</text>
</comment>
<evidence type="ECO:0000256" key="1">
    <source>
        <dbReference type="ARBA" id="ARBA00004141"/>
    </source>
</evidence>
<sequence>MSKAMELFRSEEMQLMQLMLPAESAHNTVAALGEVGLLQFKDLNPDKSAFQRTFANQVKRCDEMARKLRFFTEQVEKMGLLTGSRLGSERTVDLDELEGQLEELERELLETNGNAERLARSYNELVELQLVLERAGSFFDETRGRASAAAFESRPAAPDGVSEIGAPLLAEAAAPAEPKSARLGFVAGLVPEDKLNPFERLLFRATRGNMFLKSTSVGAVVDPGTGERVEKAVFVVFFAGERARSKILKICEAFGANRYPFPEEPTRQRQMNAEVTARLRELQTTIEAGERHRENVLQSIASSLEGWAIQVKREKAVYHTLNKFSVDVTRKVLVAEAWCPVSGKARVQSALRAVAQATAATVGTVFQPLVTYEQPPTYFATNKITGCFQEIVDAYGVAKYREVNPAVLTIVTFPFLFAVMFGDVGHGTLMLLFALYMVLSEHSLLRQQLNEIFEMCFAGRYCILLMSIFSIYTGLIYNECFSVPMAIFGRGHWACPGKPDAVERIQMHFQPDLCPEAFNQGLAQERGPYPFGVDPTWHGSRTELQFLNSLKMKMSIILGVIQMNAGIVNSLLNQLSFRDSLSTWCEFVPQMIFLNFLFGYLCLLMVIKWVSGSTADLYHIMIYMFLQPGEGGLTCDGGCMENRMFPGQGTIQVLLVLIALISVPFMLLPKPLILKERHEKRAQQLEAYGRVLPTDADDEESNALHIAAPHGGHDDEEFDFSEVMVHQMIHTIEFVLGAVSNTASYLRLWALSLAHSQLSAVFYDRVLMTGIKYNWIALVVAFSVFALATLGVLMVMETLSAFLHALRLHWVEYMNKFYSGSGYKFAPFSFAMIDKDEL</sequence>
<evidence type="ECO:0000256" key="5">
    <source>
        <dbReference type="ARBA" id="ARBA00022781"/>
    </source>
</evidence>
<evidence type="ECO:0000256" key="2">
    <source>
        <dbReference type="ARBA" id="ARBA00009904"/>
    </source>
</evidence>
<dbReference type="Pfam" id="PF01496">
    <property type="entry name" value="V_ATPase_I"/>
    <property type="match status" value="1"/>
</dbReference>
<comment type="caution">
    <text evidence="11">The sequence shown here is derived from an EMBL/GenBank/DDBJ whole genome shotgun (WGS) entry which is preliminary data.</text>
</comment>
<feature type="transmembrane region" description="Helical" evidence="9">
    <location>
        <begin position="457"/>
        <end position="477"/>
    </location>
</feature>
<keyword evidence="5 9" id="KW-0375">Hydrogen ion transport</keyword>
<dbReference type="GO" id="GO:0051117">
    <property type="term" value="F:ATPase binding"/>
    <property type="evidence" value="ECO:0007669"/>
    <property type="project" value="TreeGrafter"/>
</dbReference>
<dbReference type="PIRSF" id="PIRSF001293">
    <property type="entry name" value="ATP6V0A1"/>
    <property type="match status" value="1"/>
</dbReference>
<evidence type="ECO:0000313" key="11">
    <source>
        <dbReference type="EMBL" id="KAK9828368.1"/>
    </source>
</evidence>
<accession>A0AAW1R4C5</accession>
<keyword evidence="3 9" id="KW-0813">Transport</keyword>
<dbReference type="AlphaFoldDB" id="A0AAW1R4C5"/>
<evidence type="ECO:0000256" key="7">
    <source>
        <dbReference type="ARBA" id="ARBA00023065"/>
    </source>
</evidence>
<comment type="subcellular location">
    <subcellularLocation>
        <location evidence="1">Membrane</location>
        <topology evidence="1">Multi-pass membrane protein</topology>
    </subcellularLocation>
</comment>
<reference evidence="11 12" key="1">
    <citation type="journal article" date="2024" name="Nat. Commun.">
        <title>Phylogenomics reveals the evolutionary origins of lichenization in chlorophyte algae.</title>
        <authorList>
            <person name="Puginier C."/>
            <person name="Libourel C."/>
            <person name="Otte J."/>
            <person name="Skaloud P."/>
            <person name="Haon M."/>
            <person name="Grisel S."/>
            <person name="Petersen M."/>
            <person name="Berrin J.G."/>
            <person name="Delaux P.M."/>
            <person name="Dal Grande F."/>
            <person name="Keller J."/>
        </authorList>
    </citation>
    <scope>NUCLEOTIDE SEQUENCE [LARGE SCALE GENOMIC DNA]</scope>
    <source>
        <strain evidence="11 12">SAG 245.80</strain>
    </source>
</reference>
<evidence type="ECO:0000313" key="12">
    <source>
        <dbReference type="Proteomes" id="UP001445335"/>
    </source>
</evidence>
<comment type="function">
    <text evidence="9">Essential component of the vacuolar proton pump (V-ATPase), a multimeric enzyme that catalyzes the translocation of protons across the membranes. Required for assembly and activity of the V-ATPase.</text>
</comment>
<evidence type="ECO:0000256" key="10">
    <source>
        <dbReference type="SAM" id="Coils"/>
    </source>
</evidence>
<dbReference type="GO" id="GO:0007035">
    <property type="term" value="P:vacuolar acidification"/>
    <property type="evidence" value="ECO:0007669"/>
    <property type="project" value="TreeGrafter"/>
</dbReference>
<gene>
    <name evidence="11" type="ORF">WJX81_000020</name>
</gene>
<evidence type="ECO:0000256" key="3">
    <source>
        <dbReference type="ARBA" id="ARBA00022448"/>
    </source>
</evidence>
<keyword evidence="7 9" id="KW-0406">Ion transport</keyword>
<keyword evidence="8 9" id="KW-0472">Membrane</keyword>
<feature type="transmembrane region" description="Helical" evidence="9">
    <location>
        <begin position="554"/>
        <end position="572"/>
    </location>
</feature>
<keyword evidence="6 9" id="KW-1133">Transmembrane helix</keyword>
<feature type="transmembrane region" description="Helical" evidence="9">
    <location>
        <begin position="650"/>
        <end position="668"/>
    </location>
</feature>
<dbReference type="PANTHER" id="PTHR11629:SF63">
    <property type="entry name" value="V-TYPE PROTON ATPASE SUBUNIT A"/>
    <property type="match status" value="1"/>
</dbReference>
<dbReference type="PANTHER" id="PTHR11629">
    <property type="entry name" value="VACUOLAR PROTON ATPASES"/>
    <property type="match status" value="1"/>
</dbReference>
<organism evidence="11 12">
    <name type="scientific">Elliptochloris bilobata</name>
    <dbReference type="NCBI Taxonomy" id="381761"/>
    <lineage>
        <taxon>Eukaryota</taxon>
        <taxon>Viridiplantae</taxon>
        <taxon>Chlorophyta</taxon>
        <taxon>core chlorophytes</taxon>
        <taxon>Trebouxiophyceae</taxon>
        <taxon>Trebouxiophyceae incertae sedis</taxon>
        <taxon>Elliptochloris clade</taxon>
        <taxon>Elliptochloris</taxon>
    </lineage>
</organism>
<keyword evidence="12" id="KW-1185">Reference proteome</keyword>
<keyword evidence="4 9" id="KW-0812">Transmembrane</keyword>
<dbReference type="GO" id="GO:0046961">
    <property type="term" value="F:proton-transporting ATPase activity, rotational mechanism"/>
    <property type="evidence" value="ECO:0007669"/>
    <property type="project" value="InterPro"/>
</dbReference>
<feature type="transmembrane region" description="Helical" evidence="9">
    <location>
        <begin position="775"/>
        <end position="796"/>
    </location>
</feature>
<proteinExistence type="inferred from homology"/>
<feature type="coiled-coil region" evidence="10">
    <location>
        <begin position="87"/>
        <end position="121"/>
    </location>
</feature>
<dbReference type="EMBL" id="JALJOU010000051">
    <property type="protein sequence ID" value="KAK9828368.1"/>
    <property type="molecule type" value="Genomic_DNA"/>
</dbReference>
<dbReference type="GO" id="GO:0000220">
    <property type="term" value="C:vacuolar proton-transporting V-type ATPase, V0 domain"/>
    <property type="evidence" value="ECO:0007669"/>
    <property type="project" value="InterPro"/>
</dbReference>
<protein>
    <recommendedName>
        <fullName evidence="9">V-type proton ATPase subunit a</fullName>
    </recommendedName>
</protein>
<evidence type="ECO:0000256" key="8">
    <source>
        <dbReference type="ARBA" id="ARBA00023136"/>
    </source>
</evidence>
<evidence type="ECO:0000256" key="9">
    <source>
        <dbReference type="RuleBase" id="RU361189"/>
    </source>
</evidence>
<dbReference type="Proteomes" id="UP001445335">
    <property type="component" value="Unassembled WGS sequence"/>
</dbReference>